<dbReference type="GO" id="GO:0016430">
    <property type="term" value="F:tRNA (adenine-N6)-methyltransferase activity"/>
    <property type="evidence" value="ECO:0007669"/>
    <property type="project" value="UniProtKB-UniRule"/>
</dbReference>
<proteinExistence type="inferred from homology"/>
<keyword evidence="4 6" id="KW-0949">S-adenosyl-L-methionine</keyword>
<evidence type="ECO:0000313" key="9">
    <source>
        <dbReference type="Proteomes" id="UP000240912"/>
    </source>
</evidence>
<evidence type="ECO:0000256" key="4">
    <source>
        <dbReference type="ARBA" id="ARBA00022691"/>
    </source>
</evidence>
<dbReference type="RefSeq" id="WP_107215680.1">
    <property type="nucleotide sequence ID" value="NZ_KZ686269.1"/>
</dbReference>
<dbReference type="InterPro" id="IPR022882">
    <property type="entry name" value="tRNA_adenine-N6_MeTrfase"/>
</dbReference>
<dbReference type="AlphaFoldDB" id="A0A2T3HLV4"/>
<comment type="caution">
    <text evidence="8">The sequence shown here is derived from an EMBL/GenBank/DDBJ whole genome shotgun (WGS) entry which is preliminary data.</text>
</comment>
<comment type="function">
    <text evidence="6">Specifically methylates the adenine in position 37 of tRNA(1)(Val) (anticodon cmo5UAC).</text>
</comment>
<evidence type="ECO:0000256" key="2">
    <source>
        <dbReference type="ARBA" id="ARBA00022603"/>
    </source>
</evidence>
<accession>A0A2T3HLV4</accession>
<evidence type="ECO:0000256" key="5">
    <source>
        <dbReference type="ARBA" id="ARBA00022694"/>
    </source>
</evidence>
<dbReference type="GO" id="GO:0032259">
    <property type="term" value="P:methylation"/>
    <property type="evidence" value="ECO:0007669"/>
    <property type="project" value="UniProtKB-KW"/>
</dbReference>
<comment type="catalytic activity">
    <reaction evidence="6">
        <text>adenosine(37) in tRNA1(Val) + S-adenosyl-L-methionine = N(6)-methyladenosine(37) in tRNA1(Val) + S-adenosyl-L-homocysteine + H(+)</text>
        <dbReference type="Rhea" id="RHEA:43160"/>
        <dbReference type="Rhea" id="RHEA-COMP:10369"/>
        <dbReference type="Rhea" id="RHEA-COMP:10370"/>
        <dbReference type="ChEBI" id="CHEBI:15378"/>
        <dbReference type="ChEBI" id="CHEBI:57856"/>
        <dbReference type="ChEBI" id="CHEBI:59789"/>
        <dbReference type="ChEBI" id="CHEBI:74411"/>
        <dbReference type="ChEBI" id="CHEBI:74449"/>
        <dbReference type="EC" id="2.1.1.223"/>
    </reaction>
</comment>
<comment type="subcellular location">
    <subcellularLocation>
        <location evidence="6">Cytoplasm</location>
    </subcellularLocation>
</comment>
<dbReference type="GO" id="GO:0008033">
    <property type="term" value="P:tRNA processing"/>
    <property type="evidence" value="ECO:0007669"/>
    <property type="project" value="UniProtKB-UniRule"/>
</dbReference>
<evidence type="ECO:0000313" key="8">
    <source>
        <dbReference type="EMBL" id="PST83420.1"/>
    </source>
</evidence>
<keyword evidence="2 6" id="KW-0489">Methyltransferase</keyword>
<dbReference type="EMBL" id="PYLS01000005">
    <property type="protein sequence ID" value="PST83420.1"/>
    <property type="molecule type" value="Genomic_DNA"/>
</dbReference>
<dbReference type="InterPro" id="IPR007848">
    <property type="entry name" value="Small_mtfrase_dom"/>
</dbReference>
<feature type="domain" description="Methyltransferase small" evidence="7">
    <location>
        <begin position="30"/>
        <end position="137"/>
    </location>
</feature>
<gene>
    <name evidence="8" type="ORF">C7T94_12705</name>
</gene>
<dbReference type="GO" id="GO:0005737">
    <property type="term" value="C:cytoplasm"/>
    <property type="evidence" value="ECO:0007669"/>
    <property type="project" value="UniProtKB-SubCell"/>
</dbReference>
<keyword evidence="5 6" id="KW-0819">tRNA processing</keyword>
<keyword evidence="3 6" id="KW-0808">Transferase</keyword>
<comment type="similarity">
    <text evidence="6">Belongs to the methyltransferase superfamily. tRNA (adenine-N(6)-)-methyltransferase family.</text>
</comment>
<organism evidence="8 9">
    <name type="scientific">Pedobacter yulinensis</name>
    <dbReference type="NCBI Taxonomy" id="2126353"/>
    <lineage>
        <taxon>Bacteria</taxon>
        <taxon>Pseudomonadati</taxon>
        <taxon>Bacteroidota</taxon>
        <taxon>Sphingobacteriia</taxon>
        <taxon>Sphingobacteriales</taxon>
        <taxon>Sphingobacteriaceae</taxon>
        <taxon>Pedobacter</taxon>
    </lineage>
</organism>
<keyword evidence="1 6" id="KW-0963">Cytoplasm</keyword>
<name>A0A2T3HLV4_9SPHI</name>
<dbReference type="CDD" id="cd02440">
    <property type="entry name" value="AdoMet_MTases"/>
    <property type="match status" value="1"/>
</dbReference>
<dbReference type="GO" id="GO:0003676">
    <property type="term" value="F:nucleic acid binding"/>
    <property type="evidence" value="ECO:0007669"/>
    <property type="project" value="InterPro"/>
</dbReference>
<dbReference type="PANTHER" id="PTHR47739">
    <property type="entry name" value="TRNA1(VAL) (ADENINE(37)-N6)-METHYLTRANSFERASE"/>
    <property type="match status" value="1"/>
</dbReference>
<evidence type="ECO:0000256" key="6">
    <source>
        <dbReference type="HAMAP-Rule" id="MF_01872"/>
    </source>
</evidence>
<dbReference type="InterPro" id="IPR050210">
    <property type="entry name" value="tRNA_Adenine-N(6)_MTase"/>
</dbReference>
<evidence type="ECO:0000256" key="3">
    <source>
        <dbReference type="ARBA" id="ARBA00022679"/>
    </source>
</evidence>
<dbReference type="Proteomes" id="UP000240912">
    <property type="component" value="Unassembled WGS sequence"/>
</dbReference>
<evidence type="ECO:0000259" key="7">
    <source>
        <dbReference type="Pfam" id="PF05175"/>
    </source>
</evidence>
<dbReference type="InterPro" id="IPR029063">
    <property type="entry name" value="SAM-dependent_MTases_sf"/>
</dbReference>
<dbReference type="Pfam" id="PF05175">
    <property type="entry name" value="MTS"/>
    <property type="match status" value="1"/>
</dbReference>
<dbReference type="OrthoDB" id="5383291at2"/>
<sequence>MRNKDQPFRFKRFSVEQEGCAMKINTDGVLLGAMASAIRPLRILDVGTGTGVIALMLAQRFPQARVEAVEIDPAAAHRAGHNFSASPFAARMALTGADIRTFRAAEPYDMVVSNPPFFSGDLKNPDLRKQLARHAEAGFFESLFAAISGLLTPDGVFWIIIPARQAAVLIEIAAEAGLFCCRRVRVRSDDSKPVIREILVFGYSATPVSTGDLSIYAAHQVYSAAYRALLGNFLLAL</sequence>
<dbReference type="Gene3D" id="3.40.50.150">
    <property type="entry name" value="Vaccinia Virus protein VP39"/>
    <property type="match status" value="1"/>
</dbReference>
<evidence type="ECO:0000256" key="1">
    <source>
        <dbReference type="ARBA" id="ARBA00022490"/>
    </source>
</evidence>
<protein>
    <recommendedName>
        <fullName evidence="6">tRNA1(Val) (adenine(37)-N6)-methyltransferase</fullName>
        <ecNumber evidence="6">2.1.1.223</ecNumber>
    </recommendedName>
    <alternativeName>
        <fullName evidence="6">tRNA m6A37 methyltransferase</fullName>
    </alternativeName>
</protein>
<reference evidence="8 9" key="1">
    <citation type="submission" date="2018-03" db="EMBL/GenBank/DDBJ databases">
        <authorList>
            <person name="Keele B.F."/>
        </authorList>
    </citation>
    <scope>NUCLEOTIDE SEQUENCE [LARGE SCALE GENOMIC DNA]</scope>
    <source>
        <strain evidence="8 9">YL28-9</strain>
    </source>
</reference>
<keyword evidence="9" id="KW-1185">Reference proteome</keyword>
<dbReference type="HAMAP" id="MF_01872">
    <property type="entry name" value="tRNA_methyltr_YfiC"/>
    <property type="match status" value="1"/>
</dbReference>
<dbReference type="PROSITE" id="PS00092">
    <property type="entry name" value="N6_MTASE"/>
    <property type="match status" value="1"/>
</dbReference>
<dbReference type="EC" id="2.1.1.223" evidence="6"/>
<dbReference type="PANTHER" id="PTHR47739:SF1">
    <property type="entry name" value="TRNA1(VAL) (ADENINE(37)-N6)-METHYLTRANSFERASE"/>
    <property type="match status" value="1"/>
</dbReference>
<dbReference type="InterPro" id="IPR002052">
    <property type="entry name" value="DNA_methylase_N6_adenine_CS"/>
</dbReference>
<dbReference type="SUPFAM" id="SSF53335">
    <property type="entry name" value="S-adenosyl-L-methionine-dependent methyltransferases"/>
    <property type="match status" value="1"/>
</dbReference>